<dbReference type="EMBL" id="FN654293">
    <property type="protein sequence ID" value="CBY31126.1"/>
    <property type="molecule type" value="Genomic_DNA"/>
</dbReference>
<keyword evidence="1" id="KW-0175">Coiled coil</keyword>
<evidence type="ECO:0000256" key="1">
    <source>
        <dbReference type="SAM" id="Coils"/>
    </source>
</evidence>
<evidence type="ECO:0000313" key="3">
    <source>
        <dbReference type="EMBL" id="CBY31126.1"/>
    </source>
</evidence>
<gene>
    <name evidence="3" type="ORF">GSOID_T00019085001</name>
</gene>
<accession>E4Y676</accession>
<sequence length="775" mass="89018">MSSGQSKSERLGNAFSRRRSVDHGANQRNNQQQVEKPKNNLTNNKIQVYTEPESMRSTTTVLGMEPAVIPSRSSARTRDNMLADARRMNQRHPQQRRSHPQQNNNYNNNAHNNHYNTQHNNRPPRSNQRNNRGPPDRRISTGRTWVPVCPPDDGCPEEGEFNGTPIIRIMHEMTNPTGSATREGAIYVEKPPSQQRNQFTLTYRYVKPDLSTGEGIYNMDLQGDLPPGIRIRTHIEGQSMLAESLAKNSPDYRYKDIFDQKIATPSEPSVINGWSGWWTQDQFFVDLYANDPQKFPKLYVPDSPIFPREIRGGLWQNTVMLNCNVSCLDHVFEMLELSVSKNLFIKIWYYRSSEETKRLETWTNMGDIEAPIFPNDSDVVVYCLQCETNYVLLLIWWFASATMSKTEPARHFNKNREFASLMIHCRVNEYETEWMPFAGSKTIAEITYHMLAYAFKLYEAVPEMITIQEQPKIKIIGLISLSQLMNEASAVMNRQVIDPLRDSNYENYYENYISHSIAYDANFQPVKKASGRHCATWELVTNPRKNSHAKEPETMLMTIIRVYNEAKAAWHHGGIGYDHASSREVLAHKLKIFEREVKKHVDIQSSPEYQEQVEKNKDLANVAKLNQLKILQSDEAQKALKLTELQASMNVMNEEKNEMARKIVEMENKNKLEKQTLEEILKKKDEEGKLEREALTAQINALRTLVETYQANVERDDMEIAEEPSSSASIATRSNGRGKLPTRPNKRTQQDNGGTGASSLFTTTQTTKKSKPDLK</sequence>
<feature type="compositionally biased region" description="Low complexity" evidence="2">
    <location>
        <begin position="100"/>
        <end position="133"/>
    </location>
</feature>
<feature type="compositionally biased region" description="Polar residues" evidence="2">
    <location>
        <begin position="26"/>
        <end position="47"/>
    </location>
</feature>
<protein>
    <submittedName>
        <fullName evidence="3">Uncharacterized protein</fullName>
    </submittedName>
</protein>
<feature type="compositionally biased region" description="Polar residues" evidence="2">
    <location>
        <begin position="757"/>
        <end position="767"/>
    </location>
</feature>
<evidence type="ECO:0000256" key="2">
    <source>
        <dbReference type="SAM" id="MobiDB-lite"/>
    </source>
</evidence>
<name>E4Y676_OIKDI</name>
<dbReference type="AlphaFoldDB" id="E4Y676"/>
<feature type="coiled-coil region" evidence="1">
    <location>
        <begin position="642"/>
        <end position="712"/>
    </location>
</feature>
<proteinExistence type="predicted"/>
<feature type="region of interest" description="Disordered" evidence="2">
    <location>
        <begin position="716"/>
        <end position="775"/>
    </location>
</feature>
<feature type="compositionally biased region" description="Basic residues" evidence="2">
    <location>
        <begin position="88"/>
        <end position="99"/>
    </location>
</feature>
<reference evidence="3" key="1">
    <citation type="journal article" date="2010" name="Science">
        <title>Plasticity of animal genome architecture unmasked by rapid evolution of a pelagic tunicate.</title>
        <authorList>
            <person name="Denoeud F."/>
            <person name="Henriet S."/>
            <person name="Mungpakdee S."/>
            <person name="Aury J.M."/>
            <person name="Da Silva C."/>
            <person name="Brinkmann H."/>
            <person name="Mikhaleva J."/>
            <person name="Olsen L.C."/>
            <person name="Jubin C."/>
            <person name="Canestro C."/>
            <person name="Bouquet J.M."/>
            <person name="Danks G."/>
            <person name="Poulain J."/>
            <person name="Campsteijn C."/>
            <person name="Adamski M."/>
            <person name="Cross I."/>
            <person name="Yadetie F."/>
            <person name="Muffato M."/>
            <person name="Louis A."/>
            <person name="Butcher S."/>
            <person name="Tsagkogeorga G."/>
            <person name="Konrad A."/>
            <person name="Singh S."/>
            <person name="Jensen M.F."/>
            <person name="Cong E.H."/>
            <person name="Eikeseth-Otteraa H."/>
            <person name="Noel B."/>
            <person name="Anthouard V."/>
            <person name="Porcel B.M."/>
            <person name="Kachouri-Lafond R."/>
            <person name="Nishino A."/>
            <person name="Ugolini M."/>
            <person name="Chourrout P."/>
            <person name="Nishida H."/>
            <person name="Aasland R."/>
            <person name="Huzurbazar S."/>
            <person name="Westhof E."/>
            <person name="Delsuc F."/>
            <person name="Lehrach H."/>
            <person name="Reinhardt R."/>
            <person name="Weissenbach J."/>
            <person name="Roy S.W."/>
            <person name="Artiguenave F."/>
            <person name="Postlethwait J.H."/>
            <person name="Manak J.R."/>
            <person name="Thompson E.M."/>
            <person name="Jaillon O."/>
            <person name="Du Pasquier L."/>
            <person name="Boudinot P."/>
            <person name="Liberles D.A."/>
            <person name="Volff J.N."/>
            <person name="Philippe H."/>
            <person name="Lenhard B."/>
            <person name="Roest Crollius H."/>
            <person name="Wincker P."/>
            <person name="Chourrout D."/>
        </authorList>
    </citation>
    <scope>NUCLEOTIDE SEQUENCE [LARGE SCALE GENOMIC DNA]</scope>
</reference>
<dbReference type="Proteomes" id="UP000011014">
    <property type="component" value="Unassembled WGS sequence"/>
</dbReference>
<feature type="region of interest" description="Disordered" evidence="2">
    <location>
        <begin position="1"/>
        <end position="159"/>
    </location>
</feature>
<organism evidence="3">
    <name type="scientific">Oikopleura dioica</name>
    <name type="common">Tunicate</name>
    <dbReference type="NCBI Taxonomy" id="34765"/>
    <lineage>
        <taxon>Eukaryota</taxon>
        <taxon>Metazoa</taxon>
        <taxon>Chordata</taxon>
        <taxon>Tunicata</taxon>
        <taxon>Appendicularia</taxon>
        <taxon>Copelata</taxon>
        <taxon>Oikopleuridae</taxon>
        <taxon>Oikopleura</taxon>
    </lineage>
</organism>
<feature type="compositionally biased region" description="Basic and acidic residues" evidence="2">
    <location>
        <begin position="76"/>
        <end position="87"/>
    </location>
</feature>